<dbReference type="Proteomes" id="UP000229383">
    <property type="component" value="Unassembled WGS sequence"/>
</dbReference>
<evidence type="ECO:0008006" key="4">
    <source>
        <dbReference type="Google" id="ProtNLM"/>
    </source>
</evidence>
<dbReference type="EMBL" id="PFCN01000037">
    <property type="protein sequence ID" value="PIR70081.1"/>
    <property type="molecule type" value="Genomic_DNA"/>
</dbReference>
<organism evidence="2 3">
    <name type="scientific">Candidatus Niyogibacteria bacterium CG10_big_fil_rev_8_21_14_0_10_42_19</name>
    <dbReference type="NCBI Taxonomy" id="1974725"/>
    <lineage>
        <taxon>Bacteria</taxon>
        <taxon>Candidatus Niyogiibacteriota</taxon>
    </lineage>
</organism>
<keyword evidence="1" id="KW-0812">Transmembrane</keyword>
<gene>
    <name evidence="2" type="ORF">COU46_03355</name>
</gene>
<dbReference type="InterPro" id="IPR038695">
    <property type="entry name" value="Saro_0823-like_sf"/>
</dbReference>
<dbReference type="Pfam" id="PF02643">
    <property type="entry name" value="DUF192"/>
    <property type="match status" value="1"/>
</dbReference>
<sequence>MSYAKKNALIFTAIIISVFALSAFLTLKDFPFKHKYAEVKINSEIVTVELATTVEQRSRGLSGRDGLKEGEGMLFVFDKPDRHGFWMKDMLFSLDMIWIGKNFTVVDITRNAAPESYPEIFRPKNPVKYVLEVSSGWAEDHDIKIGTSVDIY</sequence>
<keyword evidence="1" id="KW-0472">Membrane</keyword>
<reference evidence="3" key="1">
    <citation type="submission" date="2017-09" db="EMBL/GenBank/DDBJ databases">
        <title>Depth-based differentiation of microbial function through sediment-hosted aquifers and enrichment of novel symbionts in the deep terrestrial subsurface.</title>
        <authorList>
            <person name="Probst A.J."/>
            <person name="Ladd B."/>
            <person name="Jarett J.K."/>
            <person name="Geller-Mcgrath D.E."/>
            <person name="Sieber C.M.K."/>
            <person name="Emerson J.B."/>
            <person name="Anantharaman K."/>
            <person name="Thomas B.C."/>
            <person name="Malmstrom R."/>
            <person name="Stieglmeier M."/>
            <person name="Klingl A."/>
            <person name="Woyke T."/>
            <person name="Ryan C.M."/>
            <person name="Banfield J.F."/>
        </authorList>
    </citation>
    <scope>NUCLEOTIDE SEQUENCE [LARGE SCALE GENOMIC DNA]</scope>
</reference>
<keyword evidence="1" id="KW-1133">Transmembrane helix</keyword>
<dbReference type="PANTHER" id="PTHR37953:SF1">
    <property type="entry name" value="UPF0127 PROTEIN MJ1496"/>
    <property type="match status" value="1"/>
</dbReference>
<feature type="transmembrane region" description="Helical" evidence="1">
    <location>
        <begin position="6"/>
        <end position="27"/>
    </location>
</feature>
<dbReference type="InterPro" id="IPR003795">
    <property type="entry name" value="DUF192"/>
</dbReference>
<comment type="caution">
    <text evidence="2">The sequence shown here is derived from an EMBL/GenBank/DDBJ whole genome shotgun (WGS) entry which is preliminary data.</text>
</comment>
<evidence type="ECO:0000313" key="2">
    <source>
        <dbReference type="EMBL" id="PIR70081.1"/>
    </source>
</evidence>
<name>A0A2H0TEW0_9BACT</name>
<proteinExistence type="predicted"/>
<dbReference type="AlphaFoldDB" id="A0A2H0TEW0"/>
<evidence type="ECO:0000256" key="1">
    <source>
        <dbReference type="SAM" id="Phobius"/>
    </source>
</evidence>
<protein>
    <recommendedName>
        <fullName evidence="4">DUF192 domain-containing protein</fullName>
    </recommendedName>
</protein>
<accession>A0A2H0TEW0</accession>
<evidence type="ECO:0000313" key="3">
    <source>
        <dbReference type="Proteomes" id="UP000229383"/>
    </source>
</evidence>
<dbReference type="Gene3D" id="2.60.120.1140">
    <property type="entry name" value="Protein of unknown function DUF192"/>
    <property type="match status" value="1"/>
</dbReference>
<dbReference type="PANTHER" id="PTHR37953">
    <property type="entry name" value="UPF0127 PROTEIN MJ1496"/>
    <property type="match status" value="1"/>
</dbReference>